<dbReference type="EMBL" id="CP011070">
    <property type="protein sequence ID" value="AJW70557.1"/>
    <property type="molecule type" value="Genomic_DNA"/>
</dbReference>
<dbReference type="Proteomes" id="UP000032408">
    <property type="component" value="Chromosome"/>
</dbReference>
<evidence type="ECO:0000313" key="2">
    <source>
        <dbReference type="EMBL" id="AJW70557.1"/>
    </source>
</evidence>
<dbReference type="STRING" id="1580092.NADRNF5_0863"/>
<keyword evidence="1" id="KW-1133">Transmembrane helix</keyword>
<feature type="transmembrane region" description="Helical" evidence="1">
    <location>
        <begin position="5"/>
        <end position="25"/>
    </location>
</feature>
<organism evidence="2 3">
    <name type="scientific">Nitrosopumilus adriaticus</name>
    <dbReference type="NCBI Taxonomy" id="1580092"/>
    <lineage>
        <taxon>Archaea</taxon>
        <taxon>Nitrososphaerota</taxon>
        <taxon>Nitrososphaeria</taxon>
        <taxon>Nitrosopumilales</taxon>
        <taxon>Nitrosopumilaceae</taxon>
        <taxon>Nitrosopumilus</taxon>
    </lineage>
</organism>
<dbReference type="OrthoDB" id="10079at2157"/>
<dbReference type="AlphaFoldDB" id="A0A0D5C2C6"/>
<keyword evidence="3" id="KW-1185">Reference proteome</keyword>
<reference evidence="3" key="1">
    <citation type="submission" date="2015-03" db="EMBL/GenBank/DDBJ databases">
        <title>Characterization of two novel Thaumarchaeota isolated from the Northern Adriatic Sea.</title>
        <authorList>
            <person name="Bayer B."/>
            <person name="Vojvoda J."/>
            <person name="Offre P."/>
            <person name="Srivastava A."/>
            <person name="Elisabeth N."/>
            <person name="Garcia J.A.L."/>
            <person name="Schleper C."/>
            <person name="Herndl G.J."/>
        </authorList>
    </citation>
    <scope>NUCLEOTIDE SEQUENCE [LARGE SCALE GENOMIC DNA]</scope>
    <source>
        <strain evidence="3">NF5</strain>
    </source>
</reference>
<name>A0A0D5C2C6_9ARCH</name>
<reference evidence="2 3" key="2">
    <citation type="journal article" date="2016" name="ISME J.">
        <title>Physiological and genomic characterization of two novel marine thaumarchaeal strains indicates niche differentiation.</title>
        <authorList>
            <person name="Bayer B."/>
            <person name="Vojvoda J."/>
            <person name="Offre P."/>
            <person name="Alves R.J."/>
            <person name="Elisabeth N.H."/>
            <person name="Garcia J.A."/>
            <person name="Volland J.M."/>
            <person name="Srivastava A."/>
            <person name="Schleper C."/>
            <person name="Herndl G.J."/>
        </authorList>
    </citation>
    <scope>NUCLEOTIDE SEQUENCE [LARGE SCALE GENOMIC DNA]</scope>
    <source>
        <strain evidence="2 3">NF5</strain>
    </source>
</reference>
<proteinExistence type="predicted"/>
<keyword evidence="1" id="KW-0812">Transmembrane</keyword>
<evidence type="ECO:0000256" key="1">
    <source>
        <dbReference type="SAM" id="Phobius"/>
    </source>
</evidence>
<dbReference type="HOGENOM" id="CLU_968390_0_0_2"/>
<protein>
    <submittedName>
        <fullName evidence="2">Uncharacterized protein</fullName>
    </submittedName>
</protein>
<gene>
    <name evidence="2" type="ORF">NADRNF5_0863</name>
</gene>
<sequence>MNKKFLFLIIPLLLIMIFVGFQFLIESQTSIDSLTKNQIEKTKLDIKSLFDIYGYGNNFEIKDGKKVWNDPKFELNPQNNDIYLELNYDPGENTVVVYPIFTASAYDEPGFYTFFRGECDETCLTVTINDEYSLDFTSSGNAFQVFQLLGYPIISDIDVDENPDILEKYDKIILLHNEYVSKKEFTAITKHPNVIYLYPNALYAEVNVDYQKNSISLLRGHNFPESEIQNGFDWKYDNSVFEYDVDCMNMQFDMIENGWMLNCYPEKAIHQSKVLLKMIKDF</sequence>
<dbReference type="KEGG" id="nin:NADRNF5_0863"/>
<accession>A0A0D5C2C6</accession>
<evidence type="ECO:0000313" key="3">
    <source>
        <dbReference type="Proteomes" id="UP000032408"/>
    </source>
</evidence>
<keyword evidence="1" id="KW-0472">Membrane</keyword>